<dbReference type="EMBL" id="GECU01001467">
    <property type="protein sequence ID" value="JAT06240.1"/>
    <property type="molecule type" value="Transcribed_RNA"/>
</dbReference>
<sequence length="142" mass="17209">DGRAHIWRARDAFVDHEVADEDQEKVWSEFLRKTECISANRTFRPDPACDSYLSPHYKTADFDMASNRHRAEYFEPLRSRRLRIQSLYFLKLIQREHKKIALLVDRYYSEEDVDQRMCIQELIRRKKINMAYMESIRESMSE</sequence>
<reference evidence="1" key="1">
    <citation type="submission" date="2015-11" db="EMBL/GenBank/DDBJ databases">
        <title>De novo transcriptome assembly of four potential Pierce s Disease insect vectors from Arizona vineyards.</title>
        <authorList>
            <person name="Tassone E.E."/>
        </authorList>
    </citation>
    <scope>NUCLEOTIDE SEQUENCE</scope>
</reference>
<protein>
    <submittedName>
        <fullName evidence="1">Uncharacterized protein</fullName>
    </submittedName>
</protein>
<dbReference type="AlphaFoldDB" id="A0A1B6K453"/>
<feature type="non-terminal residue" evidence="1">
    <location>
        <position position="1"/>
    </location>
</feature>
<name>A0A1B6K453_9HEMI</name>
<proteinExistence type="predicted"/>
<accession>A0A1B6K453</accession>
<organism evidence="1">
    <name type="scientific">Homalodisca liturata</name>
    <dbReference type="NCBI Taxonomy" id="320908"/>
    <lineage>
        <taxon>Eukaryota</taxon>
        <taxon>Metazoa</taxon>
        <taxon>Ecdysozoa</taxon>
        <taxon>Arthropoda</taxon>
        <taxon>Hexapoda</taxon>
        <taxon>Insecta</taxon>
        <taxon>Pterygota</taxon>
        <taxon>Neoptera</taxon>
        <taxon>Paraneoptera</taxon>
        <taxon>Hemiptera</taxon>
        <taxon>Auchenorrhyncha</taxon>
        <taxon>Membracoidea</taxon>
        <taxon>Cicadellidae</taxon>
        <taxon>Cicadellinae</taxon>
        <taxon>Proconiini</taxon>
        <taxon>Homalodisca</taxon>
    </lineage>
</organism>
<evidence type="ECO:0000313" key="1">
    <source>
        <dbReference type="EMBL" id="JAT06240.1"/>
    </source>
</evidence>
<feature type="non-terminal residue" evidence="1">
    <location>
        <position position="142"/>
    </location>
</feature>
<gene>
    <name evidence="1" type="ORF">g.56000</name>
</gene>